<dbReference type="EMBL" id="CAUYUJ010019595">
    <property type="protein sequence ID" value="CAK0892309.1"/>
    <property type="molecule type" value="Genomic_DNA"/>
</dbReference>
<comment type="caution">
    <text evidence="2">The sequence shown here is derived from an EMBL/GenBank/DDBJ whole genome shotgun (WGS) entry which is preliminary data.</text>
</comment>
<organism evidence="2 3">
    <name type="scientific">Prorocentrum cordatum</name>
    <dbReference type="NCBI Taxonomy" id="2364126"/>
    <lineage>
        <taxon>Eukaryota</taxon>
        <taxon>Sar</taxon>
        <taxon>Alveolata</taxon>
        <taxon>Dinophyceae</taxon>
        <taxon>Prorocentrales</taxon>
        <taxon>Prorocentraceae</taxon>
        <taxon>Prorocentrum</taxon>
    </lineage>
</organism>
<evidence type="ECO:0000256" key="1">
    <source>
        <dbReference type="SAM" id="MobiDB-lite"/>
    </source>
</evidence>
<feature type="region of interest" description="Disordered" evidence="1">
    <location>
        <begin position="193"/>
        <end position="227"/>
    </location>
</feature>
<evidence type="ECO:0000313" key="3">
    <source>
        <dbReference type="Proteomes" id="UP001189429"/>
    </source>
</evidence>
<dbReference type="Proteomes" id="UP001189429">
    <property type="component" value="Unassembled WGS sequence"/>
</dbReference>
<name>A0ABN9X3Y2_9DINO</name>
<feature type="non-terminal residue" evidence="2">
    <location>
        <position position="1"/>
    </location>
</feature>
<proteinExistence type="predicted"/>
<gene>
    <name evidence="2" type="ORF">PCOR1329_LOCUS72010</name>
</gene>
<keyword evidence="3" id="KW-1185">Reference proteome</keyword>
<sequence>AWQHPALPPAAQARRARSGWPPRQRRRRPATLAQAGLCRGLHRDGRAGRIQNQWEAQHQRRAVSELRCHLQGAPVGEVQQHYRVSAVSERVPIGYAKAAKRVKNTVTPTSVQVSTDLNCGRSVASVTTSYIGKMRPMPSNVYMAIPRLRTYVSSFTKCKGVWTGPWTSRPPTHARIAARPSMIRDVRGDAHEGEVFQPADPRERHPRQQQQREDRCPGGTDMRQLPSVSTASCMFTATSTKYVAQKPSWDEASAWEPSRSPRQGAPAAALPPATLPPAIPGKLARARLLWRQGSPPQGPGPPNAQHRRNDVLLS</sequence>
<accession>A0ABN9X3Y2</accession>
<feature type="region of interest" description="Disordered" evidence="1">
    <location>
        <begin position="252"/>
        <end position="314"/>
    </location>
</feature>
<feature type="compositionally biased region" description="Low complexity" evidence="1">
    <location>
        <begin position="9"/>
        <end position="22"/>
    </location>
</feature>
<feature type="region of interest" description="Disordered" evidence="1">
    <location>
        <begin position="1"/>
        <end position="29"/>
    </location>
</feature>
<evidence type="ECO:0000313" key="2">
    <source>
        <dbReference type="EMBL" id="CAK0892309.1"/>
    </source>
</evidence>
<reference evidence="2" key="1">
    <citation type="submission" date="2023-10" db="EMBL/GenBank/DDBJ databases">
        <authorList>
            <person name="Chen Y."/>
            <person name="Shah S."/>
            <person name="Dougan E. K."/>
            <person name="Thang M."/>
            <person name="Chan C."/>
        </authorList>
    </citation>
    <scope>NUCLEOTIDE SEQUENCE [LARGE SCALE GENOMIC DNA]</scope>
</reference>
<protein>
    <submittedName>
        <fullName evidence="2">Uncharacterized protein</fullName>
    </submittedName>
</protein>